<feature type="domain" description="Calcineurin-like phosphoesterase" evidence="1">
    <location>
        <begin position="17"/>
        <end position="109"/>
    </location>
</feature>
<dbReference type="SUPFAM" id="SSF56300">
    <property type="entry name" value="Metallo-dependent phosphatases"/>
    <property type="match status" value="1"/>
</dbReference>
<dbReference type="RefSeq" id="WP_302721784.1">
    <property type="nucleotide sequence ID" value="NZ_JAULRU010000418.1"/>
</dbReference>
<dbReference type="Proteomes" id="UP001273505">
    <property type="component" value="Unassembled WGS sequence"/>
</dbReference>
<gene>
    <name evidence="2" type="ORF">SCD92_17570</name>
</gene>
<accession>A0ABU4S3T9</accession>
<dbReference type="InterPro" id="IPR029052">
    <property type="entry name" value="Metallo-depent_PP-like"/>
</dbReference>
<dbReference type="InterPro" id="IPR050126">
    <property type="entry name" value="Ap4A_hydrolase"/>
</dbReference>
<evidence type="ECO:0000313" key="2">
    <source>
        <dbReference type="EMBL" id="MDX6851192.1"/>
    </source>
</evidence>
<keyword evidence="3" id="KW-1185">Reference proteome</keyword>
<dbReference type="Gene3D" id="3.60.21.10">
    <property type="match status" value="1"/>
</dbReference>
<evidence type="ECO:0000313" key="3">
    <source>
        <dbReference type="Proteomes" id="UP001273505"/>
    </source>
</evidence>
<reference evidence="2 3" key="1">
    <citation type="submission" date="2023-11" db="EMBL/GenBank/DDBJ databases">
        <title>Gilvimarinus fulvus sp. nov., isolated from the surface of Kelp.</title>
        <authorList>
            <person name="Sun Y.Y."/>
            <person name="Gong Y."/>
            <person name="Du Z.J."/>
        </authorList>
    </citation>
    <scope>NUCLEOTIDE SEQUENCE [LARGE SCALE GENOMIC DNA]</scope>
    <source>
        <strain evidence="2 3">SDUM040013</strain>
    </source>
</reference>
<name>A0ABU4S3T9_9GAMM</name>
<dbReference type="InterPro" id="IPR004843">
    <property type="entry name" value="Calcineurin-like_PHP"/>
</dbReference>
<dbReference type="PANTHER" id="PTHR42850:SF7">
    <property type="entry name" value="BIS(5'-NUCLEOSYL)-TETRAPHOSPHATASE PRPE [ASYMMETRICAL]"/>
    <property type="match status" value="1"/>
</dbReference>
<sequence length="321" mass="36438">MTSRLAGHRLEISASKLDIIGDVHGCAVTLERLLERLGYSRKGGVFQHPERKVIFVGDIIDRGPRIRHALGLVRDMVDAGNAILVLGNHELHALFYCLPNPRVPSNYLRPRTPRNAHIIEDTLEQFANYSGDWLDHLRWLKQRPLYFEVPGLRVVHACWDADVIARRCAVIAEDDWAQLADPASSLSRDIKRLTSGVELPLPSPHIMTTAEGFKRHSFRASFWHKNPRVLGDIAFQPDPLPTEVAQLPIDEAIRRELVMYADDQPLLFVGHYWLNGAPRPITSNIACLDYSAVKFGRLVAYRCEGEAQIHPNHFNWVYVDP</sequence>
<dbReference type="Pfam" id="PF00149">
    <property type="entry name" value="Metallophos"/>
    <property type="match status" value="1"/>
</dbReference>
<protein>
    <submittedName>
        <fullName evidence="2">Metallophosphoesterase</fullName>
    </submittedName>
</protein>
<comment type="caution">
    <text evidence="2">The sequence shown here is derived from an EMBL/GenBank/DDBJ whole genome shotgun (WGS) entry which is preliminary data.</text>
</comment>
<evidence type="ECO:0000259" key="1">
    <source>
        <dbReference type="Pfam" id="PF00149"/>
    </source>
</evidence>
<dbReference type="EMBL" id="JAXAFO010000042">
    <property type="protein sequence ID" value="MDX6851192.1"/>
    <property type="molecule type" value="Genomic_DNA"/>
</dbReference>
<proteinExistence type="predicted"/>
<dbReference type="PANTHER" id="PTHR42850">
    <property type="entry name" value="METALLOPHOSPHOESTERASE"/>
    <property type="match status" value="1"/>
</dbReference>
<organism evidence="2 3">
    <name type="scientific">Gilvimarinus gilvus</name>
    <dbReference type="NCBI Taxonomy" id="3058038"/>
    <lineage>
        <taxon>Bacteria</taxon>
        <taxon>Pseudomonadati</taxon>
        <taxon>Pseudomonadota</taxon>
        <taxon>Gammaproteobacteria</taxon>
        <taxon>Cellvibrionales</taxon>
        <taxon>Cellvibrionaceae</taxon>
        <taxon>Gilvimarinus</taxon>
    </lineage>
</organism>